<feature type="transmembrane region" description="Helical" evidence="8">
    <location>
        <begin position="31"/>
        <end position="50"/>
    </location>
</feature>
<proteinExistence type="inferred from homology"/>
<comment type="similarity">
    <text evidence="2">Belongs to the UPF0410 family.</text>
</comment>
<evidence type="ECO:0000313" key="10">
    <source>
        <dbReference type="Proteomes" id="UP000253426"/>
    </source>
</evidence>
<dbReference type="RefSeq" id="WP_113962374.1">
    <property type="nucleotide sequence ID" value="NZ_QNRR01000022.1"/>
</dbReference>
<keyword evidence="3" id="KW-1003">Cell membrane</keyword>
<dbReference type="AlphaFoldDB" id="A0A366H2B9"/>
<evidence type="ECO:0000256" key="2">
    <source>
        <dbReference type="ARBA" id="ARBA00011006"/>
    </source>
</evidence>
<name>A0A366H2B9_9BACT</name>
<keyword evidence="6 8" id="KW-0472">Membrane</keyword>
<comment type="subcellular location">
    <subcellularLocation>
        <location evidence="1">Cell membrane</location>
        <topology evidence="1">Multi-pass membrane protein</topology>
    </subcellularLocation>
</comment>
<comment type="caution">
    <text evidence="9">The sequence shown here is derived from an EMBL/GenBank/DDBJ whole genome shotgun (WGS) entry which is preliminary data.</text>
</comment>
<gene>
    <name evidence="9" type="ORF">DES53_12250</name>
</gene>
<evidence type="ECO:0000256" key="6">
    <source>
        <dbReference type="ARBA" id="ARBA00023136"/>
    </source>
</evidence>
<dbReference type="InterPro" id="IPR007341">
    <property type="entry name" value="Transgly_assoc"/>
</dbReference>
<sequence>MILGKIIVWLIVGAIAGTMAGRLATFSKQGFGYWTNFGLGMLGALIGGMLFRVLRIDLGLGELKITFEDLIAAFTGSLLLVVAWRFFRKRGKKEEPARPAVTPAKDDNPFNS</sequence>
<evidence type="ECO:0000256" key="5">
    <source>
        <dbReference type="ARBA" id="ARBA00022989"/>
    </source>
</evidence>
<evidence type="ECO:0000256" key="8">
    <source>
        <dbReference type="SAM" id="Phobius"/>
    </source>
</evidence>
<keyword evidence="5 8" id="KW-1133">Transmembrane helix</keyword>
<evidence type="ECO:0000256" key="3">
    <source>
        <dbReference type="ARBA" id="ARBA00022475"/>
    </source>
</evidence>
<evidence type="ECO:0000256" key="7">
    <source>
        <dbReference type="SAM" id="MobiDB-lite"/>
    </source>
</evidence>
<feature type="transmembrane region" description="Helical" evidence="8">
    <location>
        <begin position="70"/>
        <end position="87"/>
    </location>
</feature>
<evidence type="ECO:0000313" key="9">
    <source>
        <dbReference type="EMBL" id="RBP35383.1"/>
    </source>
</evidence>
<dbReference type="OrthoDB" id="7933709at2"/>
<organism evidence="9 10">
    <name type="scientific">Roseimicrobium gellanilyticum</name>
    <dbReference type="NCBI Taxonomy" id="748857"/>
    <lineage>
        <taxon>Bacteria</taxon>
        <taxon>Pseudomonadati</taxon>
        <taxon>Verrucomicrobiota</taxon>
        <taxon>Verrucomicrobiia</taxon>
        <taxon>Verrucomicrobiales</taxon>
        <taxon>Verrucomicrobiaceae</taxon>
        <taxon>Roseimicrobium</taxon>
    </lineage>
</organism>
<reference evidence="9 10" key="1">
    <citation type="submission" date="2018-06" db="EMBL/GenBank/DDBJ databases">
        <title>Genomic Encyclopedia of Type Strains, Phase IV (KMG-IV): sequencing the most valuable type-strain genomes for metagenomic binning, comparative biology and taxonomic classification.</title>
        <authorList>
            <person name="Goeker M."/>
        </authorList>
    </citation>
    <scope>NUCLEOTIDE SEQUENCE [LARGE SCALE GENOMIC DNA]</scope>
    <source>
        <strain evidence="9 10">DSM 25532</strain>
    </source>
</reference>
<evidence type="ECO:0000256" key="1">
    <source>
        <dbReference type="ARBA" id="ARBA00004651"/>
    </source>
</evidence>
<dbReference type="Pfam" id="PF04226">
    <property type="entry name" value="Transgly_assoc"/>
    <property type="match status" value="1"/>
</dbReference>
<accession>A0A366H2B9</accession>
<evidence type="ECO:0000256" key="4">
    <source>
        <dbReference type="ARBA" id="ARBA00022692"/>
    </source>
</evidence>
<dbReference type="GO" id="GO:0005886">
    <property type="term" value="C:plasma membrane"/>
    <property type="evidence" value="ECO:0007669"/>
    <property type="project" value="UniProtKB-SubCell"/>
</dbReference>
<keyword evidence="10" id="KW-1185">Reference proteome</keyword>
<feature type="transmembrane region" description="Helical" evidence="8">
    <location>
        <begin position="6"/>
        <end position="24"/>
    </location>
</feature>
<feature type="region of interest" description="Disordered" evidence="7">
    <location>
        <begin position="91"/>
        <end position="112"/>
    </location>
</feature>
<dbReference type="EMBL" id="QNRR01000022">
    <property type="protein sequence ID" value="RBP35383.1"/>
    <property type="molecule type" value="Genomic_DNA"/>
</dbReference>
<dbReference type="Proteomes" id="UP000253426">
    <property type="component" value="Unassembled WGS sequence"/>
</dbReference>
<protein>
    <submittedName>
        <fullName evidence="9">Putative membrane protein YeaQ/YmgE (Transglycosylase-associated protein family)</fullName>
    </submittedName>
</protein>
<keyword evidence="4 8" id="KW-0812">Transmembrane</keyword>